<proteinExistence type="inferred from homology"/>
<dbReference type="InterPro" id="IPR005111">
    <property type="entry name" value="MoeA_C_domain_IV"/>
</dbReference>
<evidence type="ECO:0000256" key="5">
    <source>
        <dbReference type="ARBA" id="ARBA00013269"/>
    </source>
</evidence>
<sequence length="424" mass="45612">MVERRKMISVPQAVAKVMECVPALSPEAVPVERLFGRILAEDLFADTDIPPFDRSAYDGYAVSARDTETASLERPAEFEVVERIAAGQVGAKAIGRFQAARIMTGAPLPAGCDAVVMREWTSEQVRDGKRFMILKRSVRAGENVSLRGEEAGQGALLVRKGVSIDPGIAAVAASMGHVEVRVGRRPIVGVMATGSELAEPGEALRPGLVRNSNAAMLSAQIERAGGVCRYYGRVPDDLDRLLDTYRDMLAECDLLLSTGGVSVGDFDLMPQLFRALGAELLFDKVAMRPGSVTTAARLHGKLLLGLSGNPSACYVGFELFARPAIRAMQLAVAPFPPIVEGELLADYPKPNPFTRFVRARTAFRDGRIGAIPAGFDKSSAVASLAEANCLIVLPGGSRGYRKGDRVQLLLSDERDGAEWPWESR</sequence>
<dbReference type="RefSeq" id="WP_110837962.1">
    <property type="nucleotide sequence ID" value="NZ_QJVJ01000001.1"/>
</dbReference>
<dbReference type="NCBIfam" id="NF045515">
    <property type="entry name" value="Glp_gephyrin"/>
    <property type="match status" value="1"/>
</dbReference>
<evidence type="ECO:0000256" key="13">
    <source>
        <dbReference type="RuleBase" id="RU365090"/>
    </source>
</evidence>
<dbReference type="SUPFAM" id="SSF53218">
    <property type="entry name" value="Molybdenum cofactor biosynthesis proteins"/>
    <property type="match status" value="1"/>
</dbReference>
<protein>
    <recommendedName>
        <fullName evidence="6 13">Molybdopterin molybdenumtransferase</fullName>
        <ecNumber evidence="5 13">2.10.1.1</ecNumber>
    </recommendedName>
</protein>
<evidence type="ECO:0000256" key="10">
    <source>
        <dbReference type="ARBA" id="ARBA00022842"/>
    </source>
</evidence>
<dbReference type="InterPro" id="IPR038987">
    <property type="entry name" value="MoeA-like"/>
</dbReference>
<dbReference type="PANTHER" id="PTHR10192:SF5">
    <property type="entry name" value="GEPHYRIN"/>
    <property type="match status" value="1"/>
</dbReference>
<dbReference type="Gene3D" id="2.40.340.10">
    <property type="entry name" value="MoeA, C-terminal, domain IV"/>
    <property type="match status" value="1"/>
</dbReference>
<dbReference type="InterPro" id="IPR036135">
    <property type="entry name" value="MoeA_linker/N_sf"/>
</dbReference>
<dbReference type="InterPro" id="IPR001453">
    <property type="entry name" value="MoaB/Mog_dom"/>
</dbReference>
<dbReference type="Pfam" id="PF00994">
    <property type="entry name" value="MoCF_biosynth"/>
    <property type="match status" value="1"/>
</dbReference>
<evidence type="ECO:0000313" key="15">
    <source>
        <dbReference type="EMBL" id="PYI56921.1"/>
    </source>
</evidence>
<comment type="caution">
    <text evidence="15">The sequence shown here is derived from an EMBL/GenBank/DDBJ whole genome shotgun (WGS) entry which is preliminary data.</text>
</comment>
<keyword evidence="16" id="KW-1185">Reference proteome</keyword>
<dbReference type="FunFam" id="2.170.190.11:FF:000001">
    <property type="entry name" value="Molybdopterin molybdenumtransferase"/>
    <property type="match status" value="1"/>
</dbReference>
<dbReference type="InterPro" id="IPR036688">
    <property type="entry name" value="MoeA_C_domain_IV_sf"/>
</dbReference>
<dbReference type="GO" id="GO:0061599">
    <property type="term" value="F:molybdopterin molybdotransferase activity"/>
    <property type="evidence" value="ECO:0007669"/>
    <property type="project" value="UniProtKB-UniRule"/>
</dbReference>
<dbReference type="SUPFAM" id="SSF63882">
    <property type="entry name" value="MoeA N-terminal region -like"/>
    <property type="match status" value="1"/>
</dbReference>
<dbReference type="Proteomes" id="UP000247476">
    <property type="component" value="Unassembled WGS sequence"/>
</dbReference>
<dbReference type="SUPFAM" id="SSF63867">
    <property type="entry name" value="MoeA C-terminal domain-like"/>
    <property type="match status" value="1"/>
</dbReference>
<evidence type="ECO:0000313" key="16">
    <source>
        <dbReference type="Proteomes" id="UP000247476"/>
    </source>
</evidence>
<dbReference type="Gene3D" id="2.170.190.11">
    <property type="entry name" value="Molybdopterin biosynthesis moea protein, domain 3"/>
    <property type="match status" value="1"/>
</dbReference>
<name>A0A2V5KBJ3_9BACL</name>
<evidence type="ECO:0000256" key="4">
    <source>
        <dbReference type="ARBA" id="ARBA00010763"/>
    </source>
</evidence>
<comment type="cofactor">
    <cofactor evidence="1 13">
        <name>Mg(2+)</name>
        <dbReference type="ChEBI" id="CHEBI:18420"/>
    </cofactor>
</comment>
<organism evidence="15 16">
    <name type="scientific">Paenibacillus flagellatus</name>
    <dbReference type="NCBI Taxonomy" id="2211139"/>
    <lineage>
        <taxon>Bacteria</taxon>
        <taxon>Bacillati</taxon>
        <taxon>Bacillota</taxon>
        <taxon>Bacilli</taxon>
        <taxon>Bacillales</taxon>
        <taxon>Paenibacillaceae</taxon>
        <taxon>Paenibacillus</taxon>
    </lineage>
</organism>
<feature type="domain" description="MoaB/Mog" evidence="14">
    <location>
        <begin position="189"/>
        <end position="327"/>
    </location>
</feature>
<comment type="similarity">
    <text evidence="4 13">Belongs to the MoeA family.</text>
</comment>
<dbReference type="PANTHER" id="PTHR10192">
    <property type="entry name" value="MOLYBDOPTERIN BIOSYNTHESIS PROTEIN"/>
    <property type="match status" value="1"/>
</dbReference>
<dbReference type="Pfam" id="PF03453">
    <property type="entry name" value="MoeA_N"/>
    <property type="match status" value="1"/>
</dbReference>
<evidence type="ECO:0000256" key="8">
    <source>
        <dbReference type="ARBA" id="ARBA00022679"/>
    </source>
</evidence>
<keyword evidence="7 13" id="KW-0500">Molybdenum</keyword>
<accession>A0A2V5KBJ3</accession>
<keyword evidence="9 13" id="KW-0479">Metal-binding</keyword>
<evidence type="ECO:0000256" key="6">
    <source>
        <dbReference type="ARBA" id="ARBA00021108"/>
    </source>
</evidence>
<dbReference type="InterPro" id="IPR036425">
    <property type="entry name" value="MoaB/Mog-like_dom_sf"/>
</dbReference>
<dbReference type="GO" id="GO:0006777">
    <property type="term" value="P:Mo-molybdopterin cofactor biosynthetic process"/>
    <property type="evidence" value="ECO:0007669"/>
    <property type="project" value="UniProtKB-UniRule"/>
</dbReference>
<dbReference type="UniPathway" id="UPA00344"/>
<comment type="pathway">
    <text evidence="3 13">Cofactor biosynthesis; molybdopterin biosynthesis.</text>
</comment>
<dbReference type="NCBIfam" id="TIGR00177">
    <property type="entry name" value="molyb_syn"/>
    <property type="match status" value="1"/>
</dbReference>
<evidence type="ECO:0000259" key="14">
    <source>
        <dbReference type="SMART" id="SM00852"/>
    </source>
</evidence>
<dbReference type="EMBL" id="QJVJ01000001">
    <property type="protein sequence ID" value="PYI56921.1"/>
    <property type="molecule type" value="Genomic_DNA"/>
</dbReference>
<dbReference type="GO" id="GO:0005829">
    <property type="term" value="C:cytosol"/>
    <property type="evidence" value="ECO:0007669"/>
    <property type="project" value="TreeGrafter"/>
</dbReference>
<dbReference type="Pfam" id="PF03454">
    <property type="entry name" value="MoeA_C"/>
    <property type="match status" value="1"/>
</dbReference>
<evidence type="ECO:0000256" key="2">
    <source>
        <dbReference type="ARBA" id="ARBA00002901"/>
    </source>
</evidence>
<keyword evidence="10 13" id="KW-0460">Magnesium</keyword>
<dbReference type="EC" id="2.10.1.1" evidence="5 13"/>
<dbReference type="FunFam" id="3.40.980.10:FF:000004">
    <property type="entry name" value="Molybdopterin molybdenumtransferase"/>
    <property type="match status" value="1"/>
</dbReference>
<dbReference type="SMART" id="SM00852">
    <property type="entry name" value="MoCF_biosynth"/>
    <property type="match status" value="1"/>
</dbReference>
<dbReference type="CDD" id="cd00887">
    <property type="entry name" value="MoeA"/>
    <property type="match status" value="1"/>
</dbReference>
<evidence type="ECO:0000256" key="9">
    <source>
        <dbReference type="ARBA" id="ARBA00022723"/>
    </source>
</evidence>
<dbReference type="Gene3D" id="3.90.105.10">
    <property type="entry name" value="Molybdopterin biosynthesis moea protein, domain 2"/>
    <property type="match status" value="1"/>
</dbReference>
<dbReference type="InterPro" id="IPR005110">
    <property type="entry name" value="MoeA_linker/N"/>
</dbReference>
<keyword evidence="8 13" id="KW-0808">Transferase</keyword>
<evidence type="ECO:0000256" key="7">
    <source>
        <dbReference type="ARBA" id="ARBA00022505"/>
    </source>
</evidence>
<gene>
    <name evidence="15" type="ORF">DLM86_00265</name>
</gene>
<comment type="catalytic activity">
    <reaction evidence="12">
        <text>adenylyl-molybdopterin + molybdate = Mo-molybdopterin + AMP + H(+)</text>
        <dbReference type="Rhea" id="RHEA:35047"/>
        <dbReference type="ChEBI" id="CHEBI:15378"/>
        <dbReference type="ChEBI" id="CHEBI:36264"/>
        <dbReference type="ChEBI" id="CHEBI:62727"/>
        <dbReference type="ChEBI" id="CHEBI:71302"/>
        <dbReference type="ChEBI" id="CHEBI:456215"/>
        <dbReference type="EC" id="2.10.1.1"/>
    </reaction>
</comment>
<evidence type="ECO:0000256" key="11">
    <source>
        <dbReference type="ARBA" id="ARBA00023150"/>
    </source>
</evidence>
<evidence type="ECO:0000256" key="3">
    <source>
        <dbReference type="ARBA" id="ARBA00005046"/>
    </source>
</evidence>
<dbReference type="FunFam" id="2.40.340.10:FF:000002">
    <property type="entry name" value="Molybdopterin molybdenumtransferase"/>
    <property type="match status" value="1"/>
</dbReference>
<comment type="function">
    <text evidence="2 13">Catalyzes the insertion of molybdate into adenylated molybdopterin with the concomitant release of AMP.</text>
</comment>
<dbReference type="GO" id="GO:0046872">
    <property type="term" value="F:metal ion binding"/>
    <property type="evidence" value="ECO:0007669"/>
    <property type="project" value="UniProtKB-UniRule"/>
</dbReference>
<dbReference type="OrthoDB" id="9804758at2"/>
<dbReference type="AlphaFoldDB" id="A0A2V5KBJ3"/>
<reference evidence="15 16" key="1">
    <citation type="submission" date="2018-05" db="EMBL/GenBank/DDBJ databases">
        <title>Paenibacillus flagellatus sp. nov., isolated from selenium mineral soil.</title>
        <authorList>
            <person name="Dai X."/>
        </authorList>
    </citation>
    <scope>NUCLEOTIDE SEQUENCE [LARGE SCALE GENOMIC DNA]</scope>
    <source>
        <strain evidence="15 16">DXL2</strain>
    </source>
</reference>
<keyword evidence="11 13" id="KW-0501">Molybdenum cofactor biosynthesis</keyword>
<dbReference type="Gene3D" id="3.40.980.10">
    <property type="entry name" value="MoaB/Mog-like domain"/>
    <property type="match status" value="1"/>
</dbReference>
<evidence type="ECO:0000256" key="12">
    <source>
        <dbReference type="ARBA" id="ARBA00047317"/>
    </source>
</evidence>
<evidence type="ECO:0000256" key="1">
    <source>
        <dbReference type="ARBA" id="ARBA00001946"/>
    </source>
</evidence>